<dbReference type="InterPro" id="IPR051917">
    <property type="entry name" value="Transposase-Integrase"/>
</dbReference>
<dbReference type="GO" id="GO:0004803">
    <property type="term" value="F:transposase activity"/>
    <property type="evidence" value="ECO:0007669"/>
    <property type="project" value="TreeGrafter"/>
</dbReference>
<accession>B6VNM6</accession>
<dbReference type="GO" id="GO:0032196">
    <property type="term" value="P:transposition"/>
    <property type="evidence" value="ECO:0007669"/>
    <property type="project" value="TreeGrafter"/>
</dbReference>
<organism evidence="2">
    <name type="scientific">Photorhabdus asymbiotica subsp. asymbiotica (strain ATCC 43949 / 3105-77)</name>
    <name type="common">Xenorhabdus luminescens (strain 2)</name>
    <dbReference type="NCBI Taxonomy" id="553480"/>
    <lineage>
        <taxon>Bacteria</taxon>
        <taxon>Pseudomonadati</taxon>
        <taxon>Pseudomonadota</taxon>
        <taxon>Gammaproteobacteria</taxon>
        <taxon>Enterobacterales</taxon>
        <taxon>Morganellaceae</taxon>
        <taxon>Photorhabdus</taxon>
    </lineage>
</organism>
<evidence type="ECO:0000313" key="1">
    <source>
        <dbReference type="EMBL" id="CAQ85422.1"/>
    </source>
</evidence>
<dbReference type="GO" id="GO:0005829">
    <property type="term" value="C:cytosol"/>
    <property type="evidence" value="ECO:0007669"/>
    <property type="project" value="TreeGrafter"/>
</dbReference>
<proteinExistence type="predicted"/>
<dbReference type="eggNOG" id="COG2826">
    <property type="taxonomic scope" value="Bacteria"/>
</dbReference>
<gene>
    <name evidence="1" type="ordered locus">PAU_03334</name>
    <name evidence="2" type="ORF">PA-RVA20-21-0152</name>
</gene>
<sequence length="82" mass="9596">MFDENLECVNHEIINEKLDTKIHLANPYAFWGGRVNENINGLIKQHSLRGTDFNKIFNRKINFFVNGINNCPRKTRNIKPPN</sequence>
<dbReference type="PANTHER" id="PTHR10948">
    <property type="entry name" value="TRANSPOSASE"/>
    <property type="match status" value="1"/>
</dbReference>
<reference evidence="2" key="3">
    <citation type="submission" date="2008-09" db="EMBL/GenBank/DDBJ databases">
        <authorList>
            <person name="Thomson N.R."/>
        </authorList>
    </citation>
    <scope>NUCLEOTIDE SEQUENCE</scope>
    <source>
        <strain evidence="2">ATCC 43949</strain>
    </source>
</reference>
<evidence type="ECO:0000313" key="3">
    <source>
        <dbReference type="Proteomes" id="UP000002747"/>
    </source>
</evidence>
<reference evidence="2" key="1">
    <citation type="journal article" date="2008" name="Proc. Natl. Acad. Sci. U.S.A.">
        <title>Rapid virulence annotation (RVA): identification of virulence factors using a bacterial genome library and multiple invertebrate hosts.</title>
        <authorList>
            <person name="Waterfield N.R."/>
            <person name="Sanchez-Contreras M."/>
            <person name="Eleftherianos I."/>
            <person name="Dowling A."/>
            <person name="Wilkinson P."/>
            <person name="Parkhill J."/>
            <person name="Thomson N."/>
            <person name="Reynolds S.E."/>
            <person name="Bode H.B."/>
            <person name="Dorus S."/>
            <person name="Ffrench-Constant R.H."/>
        </authorList>
    </citation>
    <scope>NUCLEOTIDE SEQUENCE</scope>
    <source>
        <strain evidence="2">ATCC 43949</strain>
    </source>
</reference>
<dbReference type="Proteomes" id="UP000002747">
    <property type="component" value="Chromosome"/>
</dbReference>
<reference evidence="1 3" key="4">
    <citation type="journal article" date="2009" name="BMC Genomics">
        <title>Comparative genomics of the emerging human pathogen Photorhabdus asymbiotica with the insect pathogen Photorhabdus luminescens.</title>
        <authorList>
            <person name="Wilkinson P."/>
            <person name="Waterfield N.R."/>
            <person name="Crossman L."/>
            <person name="Corton C."/>
            <person name="Sanchez-Contreras M."/>
            <person name="Vlisidou I."/>
            <person name="Barron A."/>
            <person name="Bignell A."/>
            <person name="Clark L."/>
            <person name="Ormond D."/>
            <person name="Mayho M."/>
            <person name="Bason N."/>
            <person name="Smith F."/>
            <person name="Simmonds M."/>
            <person name="Churcher C."/>
            <person name="Harris D."/>
            <person name="Thompson N.R."/>
            <person name="Quail M."/>
            <person name="Parkhill J."/>
            <person name="ffrench-Constant R.H."/>
        </authorList>
    </citation>
    <scope>NUCLEOTIDE SEQUENCE [LARGE SCALE GENOMIC DNA]</scope>
    <source>
        <strain evidence="3">ATCC 43949 / 3105-77</strain>
        <strain evidence="1">ATCC43949</strain>
    </source>
</reference>
<accession>C7BIP8</accession>
<protein>
    <submittedName>
        <fullName evidence="2">Transposase</fullName>
    </submittedName>
</protein>
<dbReference type="AlphaFoldDB" id="B6VNM6"/>
<dbReference type="STRING" id="291112.PAU_03334"/>
<dbReference type="KEGG" id="pay:PAU_03334"/>
<dbReference type="EMBL" id="FM162591">
    <property type="protein sequence ID" value="CAQ85422.1"/>
    <property type="molecule type" value="Genomic_DNA"/>
</dbReference>
<name>B6VNM6_PHOAA</name>
<dbReference type="EMBL" id="FM211060">
    <property type="protein sequence ID" value="CAR67756.1"/>
    <property type="molecule type" value="Genomic_DNA"/>
</dbReference>
<reference evidence="1" key="2">
    <citation type="submission" date="2008-05" db="EMBL/GenBank/DDBJ databases">
        <authorList>
            <person name="Crossman L.C."/>
        </authorList>
    </citation>
    <scope>NUCLEOTIDE SEQUENCE</scope>
    <source>
        <strain evidence="1">ATCC43949</strain>
    </source>
</reference>
<evidence type="ECO:0000313" key="2">
    <source>
        <dbReference type="EMBL" id="CAR67756.1"/>
    </source>
</evidence>
<dbReference type="PANTHER" id="PTHR10948:SF23">
    <property type="entry name" value="TRANSPOSASE INSI FOR INSERTION SEQUENCE ELEMENT IS30A-RELATED"/>
    <property type="match status" value="1"/>
</dbReference>